<dbReference type="SUPFAM" id="SSF100939">
    <property type="entry name" value="SPOC domain-like"/>
    <property type="match status" value="1"/>
</dbReference>
<reference evidence="3 4" key="1">
    <citation type="submission" date="2024-06" db="EMBL/GenBank/DDBJ databases">
        <title>The Natural Products Discovery Center: Release of the First 8490 Sequenced Strains for Exploring Actinobacteria Biosynthetic Diversity.</title>
        <authorList>
            <person name="Kalkreuter E."/>
            <person name="Kautsar S.A."/>
            <person name="Yang D."/>
            <person name="Bader C.D."/>
            <person name="Teijaro C.N."/>
            <person name="Fluegel L."/>
            <person name="Davis C.M."/>
            <person name="Simpson J.R."/>
            <person name="Lauterbach L."/>
            <person name="Steele A.D."/>
            <person name="Gui C."/>
            <person name="Meng S."/>
            <person name="Li G."/>
            <person name="Viehrig K."/>
            <person name="Ye F."/>
            <person name="Su P."/>
            <person name="Kiefer A.F."/>
            <person name="Nichols A."/>
            <person name="Cepeda A.J."/>
            <person name="Yan W."/>
            <person name="Fan B."/>
            <person name="Jiang Y."/>
            <person name="Adhikari A."/>
            <person name="Zheng C.-J."/>
            <person name="Schuster L."/>
            <person name="Cowan T.M."/>
            <person name="Smanski M.J."/>
            <person name="Chevrette M.G."/>
            <person name="De Carvalho L.P.S."/>
            <person name="Shen B."/>
        </authorList>
    </citation>
    <scope>NUCLEOTIDE SEQUENCE [LARGE SCALE GENOMIC DNA]</scope>
    <source>
        <strain evidence="3 4">NPDC000632</strain>
    </source>
</reference>
<gene>
    <name evidence="3" type="ORF">ABT322_09010</name>
</gene>
<dbReference type="PANTHER" id="PTHR41251">
    <property type="entry name" value="NON-HOMOLOGOUS END JOINING PROTEIN KU"/>
    <property type="match status" value="1"/>
</dbReference>
<name>A0ABV1VBP2_9ACTN</name>
<dbReference type="PANTHER" id="PTHR41251:SF1">
    <property type="entry name" value="NON-HOMOLOGOUS END JOINING PROTEIN KU"/>
    <property type="match status" value="1"/>
</dbReference>
<evidence type="ECO:0000313" key="3">
    <source>
        <dbReference type="EMBL" id="MER6903913.1"/>
    </source>
</evidence>
<evidence type="ECO:0008006" key="5">
    <source>
        <dbReference type="Google" id="ProtNLM"/>
    </source>
</evidence>
<dbReference type="InterPro" id="IPR009187">
    <property type="entry name" value="Prok_Ku"/>
</dbReference>
<evidence type="ECO:0000256" key="2">
    <source>
        <dbReference type="SAM" id="MobiDB-lite"/>
    </source>
</evidence>
<dbReference type="EMBL" id="JBEPCV010000005">
    <property type="protein sequence ID" value="MER6903913.1"/>
    <property type="molecule type" value="Genomic_DNA"/>
</dbReference>
<feature type="compositionally biased region" description="Basic residues" evidence="2">
    <location>
        <begin position="118"/>
        <end position="142"/>
    </location>
</feature>
<accession>A0ABV1VBP2</accession>
<dbReference type="InterPro" id="IPR016194">
    <property type="entry name" value="SPOC-like_C_dom_sf"/>
</dbReference>
<sequence>MIVLHAMRWPDEIRDPSSLTPPPTEVSDEEIDRALALMNTMTRDDLDGPEFRDTYTEAVAKLIEAKREHRESAPVAEPAEESGQLVDLMAALNESVAKAKASRSDGGHAEVHDMPTKRATKKAPAKKTAAKKSARKPRKSAY</sequence>
<keyword evidence="4" id="KW-1185">Reference proteome</keyword>
<dbReference type="RefSeq" id="WP_350726745.1">
    <property type="nucleotide sequence ID" value="NZ_JBEPCO010000113.1"/>
</dbReference>
<keyword evidence="1" id="KW-0233">DNA recombination</keyword>
<proteinExistence type="predicted"/>
<evidence type="ECO:0000256" key="1">
    <source>
        <dbReference type="ARBA" id="ARBA00023172"/>
    </source>
</evidence>
<comment type="caution">
    <text evidence="3">The sequence shown here is derived from an EMBL/GenBank/DDBJ whole genome shotgun (WGS) entry which is preliminary data.</text>
</comment>
<organism evidence="3 4">
    <name type="scientific">Streptomyces flaveolus</name>
    <dbReference type="NCBI Taxonomy" id="67297"/>
    <lineage>
        <taxon>Bacteria</taxon>
        <taxon>Bacillati</taxon>
        <taxon>Actinomycetota</taxon>
        <taxon>Actinomycetes</taxon>
        <taxon>Kitasatosporales</taxon>
        <taxon>Streptomycetaceae</taxon>
        <taxon>Streptomyces</taxon>
    </lineage>
</organism>
<evidence type="ECO:0000313" key="4">
    <source>
        <dbReference type="Proteomes" id="UP001490330"/>
    </source>
</evidence>
<dbReference type="Proteomes" id="UP001490330">
    <property type="component" value="Unassembled WGS sequence"/>
</dbReference>
<protein>
    <recommendedName>
        <fullName evidence="5">Ku domain-containing protein</fullName>
    </recommendedName>
</protein>
<feature type="compositionally biased region" description="Basic and acidic residues" evidence="2">
    <location>
        <begin position="102"/>
        <end position="116"/>
    </location>
</feature>
<feature type="region of interest" description="Disordered" evidence="2">
    <location>
        <begin position="95"/>
        <end position="142"/>
    </location>
</feature>
<feature type="region of interest" description="Disordered" evidence="2">
    <location>
        <begin position="68"/>
        <end position="87"/>
    </location>
</feature>